<comment type="subcellular location">
    <subcellularLocation>
        <location evidence="1">Membrane</location>
        <topology evidence="1">Multi-pass membrane protein</topology>
    </subcellularLocation>
</comment>
<evidence type="ECO:0000256" key="4">
    <source>
        <dbReference type="ARBA" id="ARBA00023136"/>
    </source>
</evidence>
<dbReference type="InParanoid" id="F0ZW92"/>
<dbReference type="OrthoDB" id="269173at2759"/>
<name>F0ZW92_DICPU</name>
<dbReference type="PANTHER" id="PTHR43461:SF1">
    <property type="entry name" value="TRANSMEMBRANE PROTEIN 256"/>
    <property type="match status" value="1"/>
</dbReference>
<accession>F0ZW92</accession>
<dbReference type="STRING" id="5786.F0ZW92"/>
<dbReference type="AlphaFoldDB" id="F0ZW92"/>
<dbReference type="RefSeq" id="XP_003291683.1">
    <property type="nucleotide sequence ID" value="XM_003291635.1"/>
</dbReference>
<evidence type="ECO:0008006" key="8">
    <source>
        <dbReference type="Google" id="ProtNLM"/>
    </source>
</evidence>
<dbReference type="VEuPathDB" id="AmoebaDB:DICPUDRAFT_82345"/>
<protein>
    <recommendedName>
        <fullName evidence="8">Transmembrane protein</fullName>
    </recommendedName>
</protein>
<evidence type="ECO:0000256" key="1">
    <source>
        <dbReference type="ARBA" id="ARBA00004141"/>
    </source>
</evidence>
<dbReference type="Proteomes" id="UP000001064">
    <property type="component" value="Unassembled WGS sequence"/>
</dbReference>
<dbReference type="Pfam" id="PF04241">
    <property type="entry name" value="DUF423"/>
    <property type="match status" value="1"/>
</dbReference>
<evidence type="ECO:0000313" key="7">
    <source>
        <dbReference type="Proteomes" id="UP000001064"/>
    </source>
</evidence>
<sequence length="118" mass="13103">MLSFEQSQIWWRIGGILTCIAVGLDAYSSHGLPKKIEDAKRVEQFRIGSKYHILHSMALFLVPFSSNSTLTGGLFLAGITLFSGSLYYISLKNKPWFGRITPIGGLLLMGGWLSFAFN</sequence>
<dbReference type="GO" id="GO:0016020">
    <property type="term" value="C:membrane"/>
    <property type="evidence" value="ECO:0000318"/>
    <property type="project" value="GO_Central"/>
</dbReference>
<evidence type="ECO:0000313" key="6">
    <source>
        <dbReference type="EMBL" id="EGC31788.1"/>
    </source>
</evidence>
<dbReference type="InterPro" id="IPR006696">
    <property type="entry name" value="DUF423"/>
</dbReference>
<evidence type="ECO:0000256" key="5">
    <source>
        <dbReference type="SAM" id="Phobius"/>
    </source>
</evidence>
<reference evidence="7" key="1">
    <citation type="journal article" date="2011" name="Genome Biol.">
        <title>Comparative genomics of the social amoebae Dictyostelium discoideum and Dictyostelium purpureum.</title>
        <authorList>
            <consortium name="US DOE Joint Genome Institute (JGI-PGF)"/>
            <person name="Sucgang R."/>
            <person name="Kuo A."/>
            <person name="Tian X."/>
            <person name="Salerno W."/>
            <person name="Parikh A."/>
            <person name="Feasley C.L."/>
            <person name="Dalin E."/>
            <person name="Tu H."/>
            <person name="Huang E."/>
            <person name="Barry K."/>
            <person name="Lindquist E."/>
            <person name="Shapiro H."/>
            <person name="Bruce D."/>
            <person name="Schmutz J."/>
            <person name="Salamov A."/>
            <person name="Fey P."/>
            <person name="Gaudet P."/>
            <person name="Anjard C."/>
            <person name="Babu M.M."/>
            <person name="Basu S."/>
            <person name="Bushmanova Y."/>
            <person name="van der Wel H."/>
            <person name="Katoh-Kurasawa M."/>
            <person name="Dinh C."/>
            <person name="Coutinho P.M."/>
            <person name="Saito T."/>
            <person name="Elias M."/>
            <person name="Schaap P."/>
            <person name="Kay R.R."/>
            <person name="Henrissat B."/>
            <person name="Eichinger L."/>
            <person name="Rivero F."/>
            <person name="Putnam N.H."/>
            <person name="West C.M."/>
            <person name="Loomis W.F."/>
            <person name="Chisholm R.L."/>
            <person name="Shaulsky G."/>
            <person name="Strassmann J.E."/>
            <person name="Queller D.C."/>
            <person name="Kuspa A."/>
            <person name="Grigoriev I.V."/>
        </authorList>
    </citation>
    <scope>NUCLEOTIDE SEQUENCE [LARGE SCALE GENOMIC DNA]</scope>
    <source>
        <strain evidence="7">QSDP1</strain>
    </source>
</reference>
<dbReference type="PANTHER" id="PTHR43461">
    <property type="entry name" value="TRANSMEMBRANE PROTEIN 256"/>
    <property type="match status" value="1"/>
</dbReference>
<feature type="transmembrane region" description="Helical" evidence="5">
    <location>
        <begin position="96"/>
        <end position="117"/>
    </location>
</feature>
<dbReference type="FunCoup" id="F0ZW92">
    <property type="interactions" value="39"/>
</dbReference>
<evidence type="ECO:0000256" key="2">
    <source>
        <dbReference type="ARBA" id="ARBA00022692"/>
    </source>
</evidence>
<feature type="transmembrane region" description="Helical" evidence="5">
    <location>
        <begin position="9"/>
        <end position="27"/>
    </location>
</feature>
<dbReference type="KEGG" id="dpp:DICPUDRAFT_82345"/>
<organism evidence="6 7">
    <name type="scientific">Dictyostelium purpureum</name>
    <name type="common">Slime mold</name>
    <dbReference type="NCBI Taxonomy" id="5786"/>
    <lineage>
        <taxon>Eukaryota</taxon>
        <taxon>Amoebozoa</taxon>
        <taxon>Evosea</taxon>
        <taxon>Eumycetozoa</taxon>
        <taxon>Dictyostelia</taxon>
        <taxon>Dictyosteliales</taxon>
        <taxon>Dictyosteliaceae</taxon>
        <taxon>Dictyostelium</taxon>
    </lineage>
</organism>
<keyword evidence="4 5" id="KW-0472">Membrane</keyword>
<proteinExistence type="predicted"/>
<dbReference type="EMBL" id="GL871230">
    <property type="protein sequence ID" value="EGC31788.1"/>
    <property type="molecule type" value="Genomic_DNA"/>
</dbReference>
<dbReference type="eggNOG" id="KOG3472">
    <property type="taxonomic scope" value="Eukaryota"/>
</dbReference>
<evidence type="ECO:0000256" key="3">
    <source>
        <dbReference type="ARBA" id="ARBA00022989"/>
    </source>
</evidence>
<keyword evidence="7" id="KW-1185">Reference proteome</keyword>
<dbReference type="OMA" id="VEYQFYH"/>
<dbReference type="GeneID" id="10507869"/>
<gene>
    <name evidence="6" type="ORF">DICPUDRAFT_82345</name>
</gene>
<keyword evidence="3 5" id="KW-1133">Transmembrane helix</keyword>
<keyword evidence="2 5" id="KW-0812">Transmembrane</keyword>